<proteinExistence type="predicted"/>
<evidence type="ECO:0000313" key="1">
    <source>
        <dbReference type="EMBL" id="KAA1261606.1"/>
    </source>
</evidence>
<organism evidence="1 2">
    <name type="scientific">Rubripirellula obstinata</name>
    <dbReference type="NCBI Taxonomy" id="406547"/>
    <lineage>
        <taxon>Bacteria</taxon>
        <taxon>Pseudomonadati</taxon>
        <taxon>Planctomycetota</taxon>
        <taxon>Planctomycetia</taxon>
        <taxon>Pirellulales</taxon>
        <taxon>Pirellulaceae</taxon>
        <taxon>Rubripirellula</taxon>
    </lineage>
</organism>
<dbReference type="NCBIfam" id="TIGR02913">
    <property type="entry name" value="HAF_rpt"/>
    <property type="match status" value="4"/>
</dbReference>
<dbReference type="InterPro" id="IPR014262">
    <property type="entry name" value="HAF_rpt"/>
</dbReference>
<dbReference type="RefSeq" id="WP_068263090.1">
    <property type="nucleotide sequence ID" value="NZ_LWSK01000043.1"/>
</dbReference>
<dbReference type="Proteomes" id="UP000322699">
    <property type="component" value="Unassembled WGS sequence"/>
</dbReference>
<dbReference type="EMBL" id="VRLW01000001">
    <property type="protein sequence ID" value="KAA1261606.1"/>
    <property type="molecule type" value="Genomic_DNA"/>
</dbReference>
<sequence length="367" mass="39203">MMRWIVLFAVWIAVHASWVRSASADYILTDLGTLGGFVQPQGLNELGVVVGVSRNQDNRPEAFQYANGSISSVGILDSYPTSIINENAASVNDMHQIAGTFHTTAGNQRGYLMSSGTFTDLGTLGGDQSRGHRINNLSQVVGESERSDGTTRAFLYEGGEMSELGTLGGSYSSANDISDSGFITGSSATSDGSVHGFLYHDGNMIDVGTLGHPIDQSFAHRVNNHGDVIGLSYETGSGQQAFLYSDGVMQSLGIHQGQALDINDARQIVGTANDLAFLYEGGIVTILNDVIPEDSGWDLTVASGINESGQIIGWGRKLGVDENQGFLLTPVRSVPEPNYLSALLLICLVACIRIRSIRRCATPRQSY</sequence>
<protein>
    <submittedName>
        <fullName evidence="1">Uncharacterized protein</fullName>
    </submittedName>
</protein>
<reference evidence="1 2" key="1">
    <citation type="submission" date="2019-08" db="EMBL/GenBank/DDBJ databases">
        <title>Deep-cultivation of Planctomycetes and their phenomic and genomic characterization uncovers novel biology.</title>
        <authorList>
            <person name="Wiegand S."/>
            <person name="Jogler M."/>
            <person name="Boedeker C."/>
            <person name="Pinto D."/>
            <person name="Vollmers J."/>
            <person name="Rivas-Marin E."/>
            <person name="Kohn T."/>
            <person name="Peeters S.H."/>
            <person name="Heuer A."/>
            <person name="Rast P."/>
            <person name="Oberbeckmann S."/>
            <person name="Bunk B."/>
            <person name="Jeske O."/>
            <person name="Meyerdierks A."/>
            <person name="Storesund J.E."/>
            <person name="Kallscheuer N."/>
            <person name="Luecker S."/>
            <person name="Lage O.M."/>
            <person name="Pohl T."/>
            <person name="Merkel B.J."/>
            <person name="Hornburger P."/>
            <person name="Mueller R.-W."/>
            <person name="Bruemmer F."/>
            <person name="Labrenz M."/>
            <person name="Spormann A.M."/>
            <person name="Op Den Camp H."/>
            <person name="Overmann J."/>
            <person name="Amann R."/>
            <person name="Jetten M.S.M."/>
            <person name="Mascher T."/>
            <person name="Medema M.H."/>
            <person name="Devos D.P."/>
            <person name="Kaster A.-K."/>
            <person name="Ovreas L."/>
            <person name="Rohde M."/>
            <person name="Galperin M.Y."/>
            <person name="Jogler C."/>
        </authorList>
    </citation>
    <scope>NUCLEOTIDE SEQUENCE [LARGE SCALE GENOMIC DNA]</scope>
    <source>
        <strain evidence="1 2">LF1</strain>
    </source>
</reference>
<comment type="caution">
    <text evidence="1">The sequence shown here is derived from an EMBL/GenBank/DDBJ whole genome shotgun (WGS) entry which is preliminary data.</text>
</comment>
<evidence type="ECO:0000313" key="2">
    <source>
        <dbReference type="Proteomes" id="UP000322699"/>
    </source>
</evidence>
<accession>A0A5B1CM39</accession>
<dbReference type="AlphaFoldDB" id="A0A5B1CM39"/>
<gene>
    <name evidence="1" type="ORF">LF1_41570</name>
</gene>
<name>A0A5B1CM39_9BACT</name>
<keyword evidence="2" id="KW-1185">Reference proteome</keyword>
<dbReference type="OrthoDB" id="289450at2"/>